<dbReference type="Pfam" id="PF00072">
    <property type="entry name" value="Response_reg"/>
    <property type="match status" value="1"/>
</dbReference>
<dbReference type="InterPro" id="IPR036097">
    <property type="entry name" value="HisK_dim/P_sf"/>
</dbReference>
<dbReference type="CDD" id="cd00075">
    <property type="entry name" value="HATPase"/>
    <property type="match status" value="1"/>
</dbReference>
<dbReference type="Proteomes" id="UP000294028">
    <property type="component" value="Unassembled WGS sequence"/>
</dbReference>
<dbReference type="CDD" id="cd00156">
    <property type="entry name" value="REC"/>
    <property type="match status" value="1"/>
</dbReference>
<dbReference type="Pfam" id="PF02518">
    <property type="entry name" value="HATPase_c"/>
    <property type="match status" value="1"/>
</dbReference>
<evidence type="ECO:0000259" key="10">
    <source>
        <dbReference type="PROSITE" id="PS50112"/>
    </source>
</evidence>
<accession>A0A482T1N1</accession>
<name>A0A482T1N1_9EURY</name>
<dbReference type="InterPro" id="IPR003661">
    <property type="entry name" value="HisK_dim/P_dom"/>
</dbReference>
<evidence type="ECO:0000313" key="12">
    <source>
        <dbReference type="Proteomes" id="UP000294028"/>
    </source>
</evidence>
<dbReference type="CDD" id="cd00082">
    <property type="entry name" value="HisKA"/>
    <property type="match status" value="1"/>
</dbReference>
<dbReference type="AlphaFoldDB" id="A0A482T1N1"/>
<dbReference type="Pfam" id="PF08448">
    <property type="entry name" value="PAS_4"/>
    <property type="match status" value="1"/>
</dbReference>
<protein>
    <recommendedName>
        <fullName evidence="2">histidine kinase</fullName>
        <ecNumber evidence="2">2.7.13.3</ecNumber>
    </recommendedName>
</protein>
<keyword evidence="3" id="KW-0597">Phosphoprotein</keyword>
<reference evidence="11 12" key="1">
    <citation type="submission" date="2018-12" db="EMBL/GenBank/DDBJ databases">
        <title>Genome analysis provides insights into bioremediation potentialities of Halogeometricum borinquense strain N11.</title>
        <authorList>
            <person name="Najjari A."/>
            <person name="Youssef N."/>
            <person name="Fhoula I."/>
            <person name="Ben Dhia O."/>
            <person name="Mahjoubi M."/>
            <person name="Ouzari H.I."/>
            <person name="Cherif A."/>
        </authorList>
    </citation>
    <scope>NUCLEOTIDE SEQUENCE [LARGE SCALE GENOMIC DNA]</scope>
    <source>
        <strain evidence="11 12">N11</strain>
    </source>
</reference>
<dbReference type="PROSITE" id="PS50109">
    <property type="entry name" value="HIS_KIN"/>
    <property type="match status" value="1"/>
</dbReference>
<dbReference type="PROSITE" id="PS50110">
    <property type="entry name" value="RESPONSE_REGULATORY"/>
    <property type="match status" value="1"/>
</dbReference>
<dbReference type="InterPro" id="IPR005467">
    <property type="entry name" value="His_kinase_dom"/>
</dbReference>
<dbReference type="SUPFAM" id="SSF47384">
    <property type="entry name" value="Homodimeric domain of signal transducing histidine kinase"/>
    <property type="match status" value="1"/>
</dbReference>
<feature type="domain" description="Response regulatory" evidence="9">
    <location>
        <begin position="66"/>
        <end position="184"/>
    </location>
</feature>
<evidence type="ECO:0000256" key="6">
    <source>
        <dbReference type="ARBA" id="ARBA00023012"/>
    </source>
</evidence>
<dbReference type="PANTHER" id="PTHR43711:SF1">
    <property type="entry name" value="HISTIDINE KINASE 1"/>
    <property type="match status" value="1"/>
</dbReference>
<evidence type="ECO:0000256" key="3">
    <source>
        <dbReference type="ARBA" id="ARBA00022553"/>
    </source>
</evidence>
<dbReference type="SMART" id="SM00387">
    <property type="entry name" value="HATPase_c"/>
    <property type="match status" value="1"/>
</dbReference>
<dbReference type="SUPFAM" id="SSF55785">
    <property type="entry name" value="PYP-like sensor domain (PAS domain)"/>
    <property type="match status" value="1"/>
</dbReference>
<dbReference type="Gene3D" id="1.10.287.130">
    <property type="match status" value="1"/>
</dbReference>
<keyword evidence="5" id="KW-0418">Kinase</keyword>
<dbReference type="Gene3D" id="3.30.565.10">
    <property type="entry name" value="Histidine kinase-like ATPase, C-terminal domain"/>
    <property type="match status" value="1"/>
</dbReference>
<dbReference type="InterPro" id="IPR003594">
    <property type="entry name" value="HATPase_dom"/>
</dbReference>
<evidence type="ECO:0000256" key="5">
    <source>
        <dbReference type="ARBA" id="ARBA00022777"/>
    </source>
</evidence>
<proteinExistence type="predicted"/>
<sequence length="521" mass="58437">MTDPFAFQRFDDEYELIFLASPRLVPDPDMRLPAKFVLHRSQKVVNAYLLEPEGRLVVHQLMTSIRILYVDDNNEHRDLVADALVQFDERFDVILERGASGAIDRLAADDEVIHCLISEYELPDQTGLELLATVREEFPQLPFILFTGVGSEALASEAISMGVTEYLPKRYEETQHERLGNRILDAVSQSRIEQDRDRVYEALEAATQGISILDANGRYRYVNDAFADLYNCTPEEILGEHWTGLYPEPEVTRFQQEVRPRLDETDMWMGRCRGMTVDGTIFPERASVTQLDTGGYVCVVRPVTELDGNEPTLEQQNEQLDRFVSVVSHDLRNPLNVAIGRTELLQNEYDSEHLTEAQQALDRMAELIDDLLTLARNGQRVDDISPASLAANAKTSWQHICSDDSTLVIDTDLVIRADRCRLQQLFENLLQNAIDHGGDGVTITVGSCEDGFYVADDGPSIPEDRREKIFEAGYSTHMNGTGIGLSIVADIATAHGWKLKATESAAGGARFEITGVEIVDR</sequence>
<feature type="domain" description="Histidine kinase" evidence="8">
    <location>
        <begin position="326"/>
        <end position="514"/>
    </location>
</feature>
<evidence type="ECO:0000259" key="9">
    <source>
        <dbReference type="PROSITE" id="PS50110"/>
    </source>
</evidence>
<dbReference type="EMBL" id="RZHH01000003">
    <property type="protein sequence ID" value="RYJ08630.1"/>
    <property type="molecule type" value="Genomic_DNA"/>
</dbReference>
<dbReference type="SUPFAM" id="SSF52172">
    <property type="entry name" value="CheY-like"/>
    <property type="match status" value="1"/>
</dbReference>
<dbReference type="NCBIfam" id="TIGR00229">
    <property type="entry name" value="sensory_box"/>
    <property type="match status" value="1"/>
</dbReference>
<dbReference type="SUPFAM" id="SSF55874">
    <property type="entry name" value="ATPase domain of HSP90 chaperone/DNA topoisomerase II/histidine kinase"/>
    <property type="match status" value="1"/>
</dbReference>
<dbReference type="InterPro" id="IPR013656">
    <property type="entry name" value="PAS_4"/>
</dbReference>
<gene>
    <name evidence="11" type="ORF">ELS19_19285</name>
</gene>
<evidence type="ECO:0000256" key="2">
    <source>
        <dbReference type="ARBA" id="ARBA00012438"/>
    </source>
</evidence>
<evidence type="ECO:0000259" key="8">
    <source>
        <dbReference type="PROSITE" id="PS50109"/>
    </source>
</evidence>
<keyword evidence="6" id="KW-0902">Two-component regulatory system</keyword>
<dbReference type="InterPro" id="IPR036890">
    <property type="entry name" value="HATPase_C_sf"/>
</dbReference>
<dbReference type="InterPro" id="IPR035965">
    <property type="entry name" value="PAS-like_dom_sf"/>
</dbReference>
<dbReference type="Pfam" id="PF00512">
    <property type="entry name" value="HisKA"/>
    <property type="match status" value="1"/>
</dbReference>
<dbReference type="InterPro" id="IPR001789">
    <property type="entry name" value="Sig_transdc_resp-reg_receiver"/>
</dbReference>
<comment type="catalytic activity">
    <reaction evidence="1">
        <text>ATP + protein L-histidine = ADP + protein N-phospho-L-histidine.</text>
        <dbReference type="EC" id="2.7.13.3"/>
    </reaction>
</comment>
<dbReference type="Gene3D" id="3.40.50.2300">
    <property type="match status" value="1"/>
</dbReference>
<evidence type="ECO:0000256" key="1">
    <source>
        <dbReference type="ARBA" id="ARBA00000085"/>
    </source>
</evidence>
<comment type="caution">
    <text evidence="7">Lacks conserved residue(s) required for the propagation of feature annotation.</text>
</comment>
<feature type="domain" description="PAS" evidence="10">
    <location>
        <begin position="195"/>
        <end position="248"/>
    </location>
</feature>
<dbReference type="PROSITE" id="PS50112">
    <property type="entry name" value="PAS"/>
    <property type="match status" value="1"/>
</dbReference>
<dbReference type="SMART" id="SM00388">
    <property type="entry name" value="HisKA"/>
    <property type="match status" value="1"/>
</dbReference>
<evidence type="ECO:0000256" key="7">
    <source>
        <dbReference type="PROSITE-ProRule" id="PRU00169"/>
    </source>
</evidence>
<dbReference type="PRINTS" id="PR00344">
    <property type="entry name" value="BCTRLSENSOR"/>
</dbReference>
<comment type="caution">
    <text evidence="11">The sequence shown here is derived from an EMBL/GenBank/DDBJ whole genome shotgun (WGS) entry which is preliminary data.</text>
</comment>
<dbReference type="EC" id="2.7.13.3" evidence="2"/>
<dbReference type="InterPro" id="IPR004358">
    <property type="entry name" value="Sig_transdc_His_kin-like_C"/>
</dbReference>
<dbReference type="GO" id="GO:0000155">
    <property type="term" value="F:phosphorelay sensor kinase activity"/>
    <property type="evidence" value="ECO:0007669"/>
    <property type="project" value="InterPro"/>
</dbReference>
<dbReference type="InterPro" id="IPR000014">
    <property type="entry name" value="PAS"/>
</dbReference>
<dbReference type="InterPro" id="IPR050736">
    <property type="entry name" value="Sensor_HK_Regulatory"/>
</dbReference>
<keyword evidence="4" id="KW-0808">Transferase</keyword>
<dbReference type="SMART" id="SM00448">
    <property type="entry name" value="REC"/>
    <property type="match status" value="1"/>
</dbReference>
<dbReference type="Gene3D" id="3.30.450.20">
    <property type="entry name" value="PAS domain"/>
    <property type="match status" value="1"/>
</dbReference>
<dbReference type="CDD" id="cd00130">
    <property type="entry name" value="PAS"/>
    <property type="match status" value="1"/>
</dbReference>
<dbReference type="InterPro" id="IPR011006">
    <property type="entry name" value="CheY-like_superfamily"/>
</dbReference>
<dbReference type="SMART" id="SM00091">
    <property type="entry name" value="PAS"/>
    <property type="match status" value="1"/>
</dbReference>
<evidence type="ECO:0000256" key="4">
    <source>
        <dbReference type="ARBA" id="ARBA00022679"/>
    </source>
</evidence>
<evidence type="ECO:0000313" key="11">
    <source>
        <dbReference type="EMBL" id="RYJ08630.1"/>
    </source>
</evidence>
<dbReference type="PANTHER" id="PTHR43711">
    <property type="entry name" value="TWO-COMPONENT HISTIDINE KINASE"/>
    <property type="match status" value="1"/>
</dbReference>
<organism evidence="11 12">
    <name type="scientific">Halogeometricum borinquense</name>
    <dbReference type="NCBI Taxonomy" id="60847"/>
    <lineage>
        <taxon>Archaea</taxon>
        <taxon>Methanobacteriati</taxon>
        <taxon>Methanobacteriota</taxon>
        <taxon>Stenosarchaea group</taxon>
        <taxon>Halobacteria</taxon>
        <taxon>Halobacteriales</taxon>
        <taxon>Haloferacaceae</taxon>
        <taxon>Halogeometricum</taxon>
    </lineage>
</organism>